<proteinExistence type="predicted"/>
<protein>
    <submittedName>
        <fullName evidence="2">Uncharacterized protein</fullName>
    </submittedName>
</protein>
<gene>
    <name evidence="2" type="ORF">FB45DRAFT_921774</name>
</gene>
<dbReference type="AlphaFoldDB" id="A0AAD7FKM2"/>
<reference evidence="2" key="1">
    <citation type="submission" date="2023-03" db="EMBL/GenBank/DDBJ databases">
        <title>Massive genome expansion in bonnet fungi (Mycena s.s.) driven by repeated elements and novel gene families across ecological guilds.</title>
        <authorList>
            <consortium name="Lawrence Berkeley National Laboratory"/>
            <person name="Harder C.B."/>
            <person name="Miyauchi S."/>
            <person name="Viragh M."/>
            <person name="Kuo A."/>
            <person name="Thoen E."/>
            <person name="Andreopoulos B."/>
            <person name="Lu D."/>
            <person name="Skrede I."/>
            <person name="Drula E."/>
            <person name="Henrissat B."/>
            <person name="Morin E."/>
            <person name="Kohler A."/>
            <person name="Barry K."/>
            <person name="LaButti K."/>
            <person name="Morin E."/>
            <person name="Salamov A."/>
            <person name="Lipzen A."/>
            <person name="Mereny Z."/>
            <person name="Hegedus B."/>
            <person name="Baldrian P."/>
            <person name="Stursova M."/>
            <person name="Weitz H."/>
            <person name="Taylor A."/>
            <person name="Grigoriev I.V."/>
            <person name="Nagy L.G."/>
            <person name="Martin F."/>
            <person name="Kauserud H."/>
        </authorList>
    </citation>
    <scope>NUCLEOTIDE SEQUENCE</scope>
    <source>
        <strain evidence="2">9284</strain>
    </source>
</reference>
<comment type="caution">
    <text evidence="2">The sequence shown here is derived from an EMBL/GenBank/DDBJ whole genome shotgun (WGS) entry which is preliminary data.</text>
</comment>
<name>A0AAD7FKM2_9AGAR</name>
<feature type="compositionally biased region" description="Low complexity" evidence="1">
    <location>
        <begin position="57"/>
        <end position="70"/>
    </location>
</feature>
<dbReference type="Proteomes" id="UP001221142">
    <property type="component" value="Unassembled WGS sequence"/>
</dbReference>
<evidence type="ECO:0000256" key="1">
    <source>
        <dbReference type="SAM" id="MobiDB-lite"/>
    </source>
</evidence>
<evidence type="ECO:0000313" key="2">
    <source>
        <dbReference type="EMBL" id="KAJ7625560.1"/>
    </source>
</evidence>
<feature type="region of interest" description="Disordered" evidence="1">
    <location>
        <begin position="1"/>
        <end position="29"/>
    </location>
</feature>
<feature type="compositionally biased region" description="Basic and acidic residues" evidence="1">
    <location>
        <begin position="17"/>
        <end position="29"/>
    </location>
</feature>
<evidence type="ECO:0000313" key="3">
    <source>
        <dbReference type="Proteomes" id="UP001221142"/>
    </source>
</evidence>
<sequence length="243" mass="26863">MLMHMGQTGNCVYEVDDPTRQGKPDEGRLKGRIAELEGVIRELKNKPHPRWLAEQEGTSSDSSGSPQLSGTTPPLDLTQWDLASPRYQTPELGPPLQAMPYSNDPFESLLNMYTGLAEHMSCHRTRGGACGCLTEAACYHVVLDLSLRLRKAVDVLSRSPGHSTNSACALHARILEVDTLVKNMLINVSSSRSTFSPGMDSFGVPPNMFDHYFPQNNPTFSWDLGDHSVTDHESIPWMHARGM</sequence>
<dbReference type="EMBL" id="JARKIF010000012">
    <property type="protein sequence ID" value="KAJ7625560.1"/>
    <property type="molecule type" value="Genomic_DNA"/>
</dbReference>
<accession>A0AAD7FKM2</accession>
<organism evidence="2 3">
    <name type="scientific">Roridomyces roridus</name>
    <dbReference type="NCBI Taxonomy" id="1738132"/>
    <lineage>
        <taxon>Eukaryota</taxon>
        <taxon>Fungi</taxon>
        <taxon>Dikarya</taxon>
        <taxon>Basidiomycota</taxon>
        <taxon>Agaricomycotina</taxon>
        <taxon>Agaricomycetes</taxon>
        <taxon>Agaricomycetidae</taxon>
        <taxon>Agaricales</taxon>
        <taxon>Marasmiineae</taxon>
        <taxon>Mycenaceae</taxon>
        <taxon>Roridomyces</taxon>
    </lineage>
</organism>
<feature type="region of interest" description="Disordered" evidence="1">
    <location>
        <begin position="44"/>
        <end position="78"/>
    </location>
</feature>
<keyword evidence="3" id="KW-1185">Reference proteome</keyword>